<evidence type="ECO:0000256" key="3">
    <source>
        <dbReference type="ARBA" id="ARBA00022603"/>
    </source>
</evidence>
<evidence type="ECO:0000313" key="10">
    <source>
        <dbReference type="EMBL" id="MFD2204841.1"/>
    </source>
</evidence>
<dbReference type="PANTHER" id="PTHR46111:SF1">
    <property type="entry name" value="RIBOSOMAL RNA SMALL SUBUNIT METHYLTRANSFERASE I"/>
    <property type="match status" value="1"/>
</dbReference>
<feature type="domain" description="Tetrapyrrole methylase" evidence="8">
    <location>
        <begin position="43"/>
        <end position="242"/>
    </location>
</feature>
<dbReference type="InterPro" id="IPR053910">
    <property type="entry name" value="RsmI_HTH"/>
</dbReference>
<keyword evidence="1 6" id="KW-0963">Cytoplasm</keyword>
<feature type="region of interest" description="Disordered" evidence="7">
    <location>
        <begin position="1"/>
        <end position="33"/>
    </location>
</feature>
<evidence type="ECO:0000259" key="8">
    <source>
        <dbReference type="Pfam" id="PF00590"/>
    </source>
</evidence>
<dbReference type="GO" id="GO:0032259">
    <property type="term" value="P:methylation"/>
    <property type="evidence" value="ECO:0007669"/>
    <property type="project" value="UniProtKB-KW"/>
</dbReference>
<organism evidence="10 11">
    <name type="scientific">Kiloniella antarctica</name>
    <dbReference type="NCBI Taxonomy" id="1550907"/>
    <lineage>
        <taxon>Bacteria</taxon>
        <taxon>Pseudomonadati</taxon>
        <taxon>Pseudomonadota</taxon>
        <taxon>Alphaproteobacteria</taxon>
        <taxon>Rhodospirillales</taxon>
        <taxon>Kiloniellaceae</taxon>
        <taxon>Kiloniella</taxon>
    </lineage>
</organism>
<dbReference type="PROSITE" id="PS01296">
    <property type="entry name" value="RSMI"/>
    <property type="match status" value="1"/>
</dbReference>
<dbReference type="InterPro" id="IPR008189">
    <property type="entry name" value="rRNA_ssu_MeTfrase_I"/>
</dbReference>
<dbReference type="Proteomes" id="UP001597294">
    <property type="component" value="Unassembled WGS sequence"/>
</dbReference>
<dbReference type="InterPro" id="IPR014777">
    <property type="entry name" value="4pyrrole_Mease_sub1"/>
</dbReference>
<dbReference type="EMBL" id="JBHUII010000001">
    <property type="protein sequence ID" value="MFD2204841.1"/>
    <property type="molecule type" value="Genomic_DNA"/>
</dbReference>
<comment type="caution">
    <text evidence="10">The sequence shown here is derived from an EMBL/GenBank/DDBJ whole genome shotgun (WGS) entry which is preliminary data.</text>
</comment>
<proteinExistence type="inferred from homology"/>
<keyword evidence="5 6" id="KW-0949">S-adenosyl-L-methionine</keyword>
<dbReference type="CDD" id="cd11648">
    <property type="entry name" value="RsmI"/>
    <property type="match status" value="1"/>
</dbReference>
<comment type="function">
    <text evidence="6">Catalyzes the 2'-O-methylation of the ribose of cytidine 1402 (C1402) in 16S rRNA.</text>
</comment>
<dbReference type="PANTHER" id="PTHR46111">
    <property type="entry name" value="RIBOSOMAL RNA SMALL SUBUNIT METHYLTRANSFERASE I"/>
    <property type="match status" value="1"/>
</dbReference>
<dbReference type="SUPFAM" id="SSF53790">
    <property type="entry name" value="Tetrapyrrole methylase"/>
    <property type="match status" value="1"/>
</dbReference>
<dbReference type="Pfam" id="PF00590">
    <property type="entry name" value="TP_methylase"/>
    <property type="match status" value="1"/>
</dbReference>
<comment type="subcellular location">
    <subcellularLocation>
        <location evidence="6">Cytoplasm</location>
    </subcellularLocation>
</comment>
<keyword evidence="2 6" id="KW-0698">rRNA processing</keyword>
<reference evidence="11" key="1">
    <citation type="journal article" date="2019" name="Int. J. Syst. Evol. Microbiol.">
        <title>The Global Catalogue of Microorganisms (GCM) 10K type strain sequencing project: providing services to taxonomists for standard genome sequencing and annotation.</title>
        <authorList>
            <consortium name="The Broad Institute Genomics Platform"/>
            <consortium name="The Broad Institute Genome Sequencing Center for Infectious Disease"/>
            <person name="Wu L."/>
            <person name="Ma J."/>
        </authorList>
    </citation>
    <scope>NUCLEOTIDE SEQUENCE [LARGE SCALE GENOMIC DNA]</scope>
    <source>
        <strain evidence="11">CGMCC 4.7192</strain>
    </source>
</reference>
<comment type="catalytic activity">
    <reaction evidence="6">
        <text>cytidine(1402) in 16S rRNA + S-adenosyl-L-methionine = 2'-O-methylcytidine(1402) in 16S rRNA + S-adenosyl-L-homocysteine + H(+)</text>
        <dbReference type="Rhea" id="RHEA:42924"/>
        <dbReference type="Rhea" id="RHEA-COMP:10285"/>
        <dbReference type="Rhea" id="RHEA-COMP:10286"/>
        <dbReference type="ChEBI" id="CHEBI:15378"/>
        <dbReference type="ChEBI" id="CHEBI:57856"/>
        <dbReference type="ChEBI" id="CHEBI:59789"/>
        <dbReference type="ChEBI" id="CHEBI:74495"/>
        <dbReference type="ChEBI" id="CHEBI:82748"/>
        <dbReference type="EC" id="2.1.1.198"/>
    </reaction>
</comment>
<keyword evidence="11" id="KW-1185">Reference proteome</keyword>
<dbReference type="RefSeq" id="WP_380248817.1">
    <property type="nucleotide sequence ID" value="NZ_JBHUII010000001.1"/>
</dbReference>
<evidence type="ECO:0000256" key="6">
    <source>
        <dbReference type="HAMAP-Rule" id="MF_01877"/>
    </source>
</evidence>
<evidence type="ECO:0000256" key="2">
    <source>
        <dbReference type="ARBA" id="ARBA00022552"/>
    </source>
</evidence>
<accession>A0ABW5BJ97</accession>
<dbReference type="Pfam" id="PF23016">
    <property type="entry name" value="RsmI_C"/>
    <property type="match status" value="1"/>
</dbReference>
<dbReference type="Gene3D" id="3.30.950.10">
    <property type="entry name" value="Methyltransferase, Cobalt-precorrin-4 Transmethylase, Domain 2"/>
    <property type="match status" value="1"/>
</dbReference>
<dbReference type="NCBIfam" id="TIGR00096">
    <property type="entry name" value="16S rRNA (cytidine(1402)-2'-O)-methyltransferase"/>
    <property type="match status" value="1"/>
</dbReference>
<feature type="compositionally biased region" description="Polar residues" evidence="7">
    <location>
        <begin position="1"/>
        <end position="11"/>
    </location>
</feature>
<dbReference type="PIRSF" id="PIRSF005917">
    <property type="entry name" value="MTase_YraL"/>
    <property type="match status" value="1"/>
</dbReference>
<keyword evidence="4 6" id="KW-0808">Transferase</keyword>
<evidence type="ECO:0000256" key="7">
    <source>
        <dbReference type="SAM" id="MobiDB-lite"/>
    </source>
</evidence>
<dbReference type="Gene3D" id="3.40.1010.10">
    <property type="entry name" value="Cobalt-precorrin-4 Transmethylase, Domain 1"/>
    <property type="match status" value="1"/>
</dbReference>
<dbReference type="EC" id="2.1.1.198" evidence="6"/>
<gene>
    <name evidence="6 10" type="primary">rsmI</name>
    <name evidence="10" type="ORF">ACFSKO_04440</name>
</gene>
<dbReference type="InterPro" id="IPR000878">
    <property type="entry name" value="4pyrrol_Mease"/>
</dbReference>
<dbReference type="InterPro" id="IPR018063">
    <property type="entry name" value="SAM_MeTrfase_RsmI_CS"/>
</dbReference>
<evidence type="ECO:0000313" key="11">
    <source>
        <dbReference type="Proteomes" id="UP001597294"/>
    </source>
</evidence>
<comment type="similarity">
    <text evidence="6">Belongs to the methyltransferase superfamily. RsmI family.</text>
</comment>
<evidence type="ECO:0000259" key="9">
    <source>
        <dbReference type="Pfam" id="PF23016"/>
    </source>
</evidence>
<keyword evidence="3 6" id="KW-0489">Methyltransferase</keyword>
<dbReference type="InterPro" id="IPR014776">
    <property type="entry name" value="4pyrrole_Mease_sub2"/>
</dbReference>
<feature type="domain" description="RsmI HTH" evidence="9">
    <location>
        <begin position="271"/>
        <end position="312"/>
    </location>
</feature>
<evidence type="ECO:0000256" key="5">
    <source>
        <dbReference type="ARBA" id="ARBA00022691"/>
    </source>
</evidence>
<protein>
    <recommendedName>
        <fullName evidence="6">Ribosomal RNA small subunit methyltransferase I</fullName>
        <ecNumber evidence="6">2.1.1.198</ecNumber>
    </recommendedName>
    <alternativeName>
        <fullName evidence="6">16S rRNA 2'-O-ribose C1402 methyltransferase</fullName>
    </alternativeName>
    <alternativeName>
        <fullName evidence="6">rRNA (cytidine-2'-O-)-methyltransferase RsmI</fullName>
    </alternativeName>
</protein>
<dbReference type="HAMAP" id="MF_01877">
    <property type="entry name" value="16SrRNA_methyltr_I"/>
    <property type="match status" value="1"/>
</dbReference>
<dbReference type="GO" id="GO:0008168">
    <property type="term" value="F:methyltransferase activity"/>
    <property type="evidence" value="ECO:0007669"/>
    <property type="project" value="UniProtKB-KW"/>
</dbReference>
<sequence length="318" mass="34074">MSSKHSSSSNRPTDKTTRANKASPEEQANSVDVPIGEKPEAALYLVATPIGNLGDITDRAKKILAAADLIACEDTRVTRKLAQAFGFTAPLIAYHEHNADKVRPILIEKVKKGNVVALVSDAGTPLISDPGYKLASTAVEEGIGLTTIPGASAPITALVLSGLPTDRFFFNGFLPNKTGARCKSLKELVSIPSTLIFFESTHRLAASLVDMAQVLGNRPAAVTRELTKMYEEVRRGSLQELAEHYLAAGNPKGEIVVVVGPPATESVELTEDDLDTQIRYAMENNTLRDAAALVSTATGLPKKKVYQRALELSKNKPD</sequence>
<evidence type="ECO:0000256" key="1">
    <source>
        <dbReference type="ARBA" id="ARBA00022490"/>
    </source>
</evidence>
<dbReference type="InterPro" id="IPR035996">
    <property type="entry name" value="4pyrrol_Methylase_sf"/>
</dbReference>
<evidence type="ECO:0000256" key="4">
    <source>
        <dbReference type="ARBA" id="ARBA00022679"/>
    </source>
</evidence>
<name>A0ABW5BJ97_9PROT</name>